<feature type="chain" id="PRO_5044799501" description="VTT domain-containing protein" evidence="7">
    <location>
        <begin position="25"/>
        <end position="373"/>
    </location>
</feature>
<comment type="subcellular location">
    <subcellularLocation>
        <location evidence="1">Cell membrane</location>
        <topology evidence="1">Multi-pass membrane protein</topology>
    </subcellularLocation>
</comment>
<evidence type="ECO:0000313" key="9">
    <source>
        <dbReference type="EMBL" id="KAL3815830.1"/>
    </source>
</evidence>
<evidence type="ECO:0000256" key="7">
    <source>
        <dbReference type="SAM" id="SignalP"/>
    </source>
</evidence>
<feature type="transmembrane region" description="Helical" evidence="6">
    <location>
        <begin position="334"/>
        <end position="354"/>
    </location>
</feature>
<keyword evidence="2" id="KW-1003">Cell membrane</keyword>
<keyword evidence="7" id="KW-0732">Signal</keyword>
<evidence type="ECO:0000256" key="3">
    <source>
        <dbReference type="ARBA" id="ARBA00022692"/>
    </source>
</evidence>
<feature type="signal peptide" evidence="7">
    <location>
        <begin position="1"/>
        <end position="24"/>
    </location>
</feature>
<feature type="transmembrane region" description="Helical" evidence="6">
    <location>
        <begin position="183"/>
        <end position="203"/>
    </location>
</feature>
<organism evidence="9 10">
    <name type="scientific">Cyclostephanos tholiformis</name>
    <dbReference type="NCBI Taxonomy" id="382380"/>
    <lineage>
        <taxon>Eukaryota</taxon>
        <taxon>Sar</taxon>
        <taxon>Stramenopiles</taxon>
        <taxon>Ochrophyta</taxon>
        <taxon>Bacillariophyta</taxon>
        <taxon>Coscinodiscophyceae</taxon>
        <taxon>Thalassiosirophycidae</taxon>
        <taxon>Stephanodiscales</taxon>
        <taxon>Stephanodiscaceae</taxon>
        <taxon>Cyclostephanos</taxon>
    </lineage>
</organism>
<keyword evidence="10" id="KW-1185">Reference proteome</keyword>
<proteinExistence type="predicted"/>
<dbReference type="PANTHER" id="PTHR12677:SF59">
    <property type="entry name" value="GOLGI APPARATUS MEMBRANE PROTEIN TVP38-RELATED"/>
    <property type="match status" value="1"/>
</dbReference>
<evidence type="ECO:0000256" key="6">
    <source>
        <dbReference type="SAM" id="Phobius"/>
    </source>
</evidence>
<dbReference type="GO" id="GO:0005886">
    <property type="term" value="C:plasma membrane"/>
    <property type="evidence" value="ECO:0007669"/>
    <property type="project" value="UniProtKB-SubCell"/>
</dbReference>
<feature type="transmembrane region" description="Helical" evidence="6">
    <location>
        <begin position="117"/>
        <end position="135"/>
    </location>
</feature>
<gene>
    <name evidence="9" type="ORF">ACHAXA_007472</name>
</gene>
<dbReference type="AlphaFoldDB" id="A0ABD3RS88"/>
<keyword evidence="5 6" id="KW-0472">Membrane</keyword>
<dbReference type="InterPro" id="IPR015414">
    <property type="entry name" value="TMEM64"/>
</dbReference>
<evidence type="ECO:0000256" key="1">
    <source>
        <dbReference type="ARBA" id="ARBA00004651"/>
    </source>
</evidence>
<comment type="caution">
    <text evidence="9">The sequence shown here is derived from an EMBL/GenBank/DDBJ whole genome shotgun (WGS) entry which is preliminary data.</text>
</comment>
<evidence type="ECO:0000256" key="5">
    <source>
        <dbReference type="ARBA" id="ARBA00023136"/>
    </source>
</evidence>
<dbReference type="InterPro" id="IPR032816">
    <property type="entry name" value="VTT_dom"/>
</dbReference>
<accession>A0ABD3RS88</accession>
<evidence type="ECO:0000256" key="4">
    <source>
        <dbReference type="ARBA" id="ARBA00022989"/>
    </source>
</evidence>
<keyword evidence="4 6" id="KW-1133">Transmembrane helix</keyword>
<keyword evidence="3 6" id="KW-0812">Transmembrane</keyword>
<evidence type="ECO:0000259" key="8">
    <source>
        <dbReference type="Pfam" id="PF09335"/>
    </source>
</evidence>
<feature type="domain" description="VTT" evidence="8">
    <location>
        <begin position="201"/>
        <end position="315"/>
    </location>
</feature>
<dbReference type="Proteomes" id="UP001530377">
    <property type="component" value="Unassembled WGS sequence"/>
</dbReference>
<sequence>MFGRNACLLATAAAAAACIAPAACFSSAATGGLHFRTASSHHHRASSSPAAGRRSPLVVIASAAAYHRVGEIMGSDDTTEREGGNDLAVVRRGRSIGGRIGVRHRHFRAYVSAVRRAFAASLVLLLGVVVAVGILPSPCLADSSVATMTIASGGGGGMPRPVDARAALISIVDGLSRSGTWGMAMYAFGFTCWTMTVGVTTPIETAAGMAFPLRVAMVLSAIGKVGGAVLQYALAKYLFSDYARKRMDGNEWMDRIDASFRSNPYKVALIWRFSPLPEFVKNVGPALVPGLKTRYQVLAILTHGLPFTALWSCMGNEAAIVARGGRASALLKRMVAAITWIGLIVSPTLFGWWIKGLGESAEISDGTPPDGPD</sequence>
<feature type="transmembrane region" description="Helical" evidence="6">
    <location>
        <begin position="215"/>
        <end position="239"/>
    </location>
</feature>
<reference evidence="9 10" key="1">
    <citation type="submission" date="2024-10" db="EMBL/GenBank/DDBJ databases">
        <title>Updated reference genomes for cyclostephanoid diatoms.</title>
        <authorList>
            <person name="Roberts W.R."/>
            <person name="Alverson A.J."/>
        </authorList>
    </citation>
    <scope>NUCLEOTIDE SEQUENCE [LARGE SCALE GENOMIC DNA]</scope>
    <source>
        <strain evidence="9 10">AJA228-03</strain>
    </source>
</reference>
<dbReference type="PROSITE" id="PS51257">
    <property type="entry name" value="PROKAR_LIPOPROTEIN"/>
    <property type="match status" value="1"/>
</dbReference>
<evidence type="ECO:0000256" key="2">
    <source>
        <dbReference type="ARBA" id="ARBA00022475"/>
    </source>
</evidence>
<protein>
    <recommendedName>
        <fullName evidence="8">VTT domain-containing protein</fullName>
    </recommendedName>
</protein>
<dbReference type="PANTHER" id="PTHR12677">
    <property type="entry name" value="GOLGI APPARATUS MEMBRANE PROTEIN TVP38-RELATED"/>
    <property type="match status" value="1"/>
</dbReference>
<evidence type="ECO:0000313" key="10">
    <source>
        <dbReference type="Proteomes" id="UP001530377"/>
    </source>
</evidence>
<dbReference type="Pfam" id="PF09335">
    <property type="entry name" value="VTT_dom"/>
    <property type="match status" value="1"/>
</dbReference>
<name>A0ABD3RS88_9STRA</name>
<dbReference type="EMBL" id="JALLPB020000180">
    <property type="protein sequence ID" value="KAL3815830.1"/>
    <property type="molecule type" value="Genomic_DNA"/>
</dbReference>